<evidence type="ECO:0000313" key="2">
    <source>
        <dbReference type="EMBL" id="KAK7745750.1"/>
    </source>
</evidence>
<feature type="compositionally biased region" description="Gly residues" evidence="1">
    <location>
        <begin position="612"/>
        <end position="623"/>
    </location>
</feature>
<gene>
    <name evidence="2" type="ORF">SLS62_009631</name>
</gene>
<feature type="compositionally biased region" description="Polar residues" evidence="1">
    <location>
        <begin position="315"/>
        <end position="336"/>
    </location>
</feature>
<proteinExistence type="predicted"/>
<feature type="compositionally biased region" description="Basic and acidic residues" evidence="1">
    <location>
        <begin position="47"/>
        <end position="57"/>
    </location>
</feature>
<feature type="region of interest" description="Disordered" evidence="1">
    <location>
        <begin position="595"/>
        <end position="660"/>
    </location>
</feature>
<feature type="region of interest" description="Disordered" evidence="1">
    <location>
        <begin position="315"/>
        <end position="390"/>
    </location>
</feature>
<feature type="region of interest" description="Disordered" evidence="1">
    <location>
        <begin position="156"/>
        <end position="177"/>
    </location>
</feature>
<evidence type="ECO:0000313" key="3">
    <source>
        <dbReference type="Proteomes" id="UP001320420"/>
    </source>
</evidence>
<dbReference type="PANTHER" id="PTHR38166">
    <property type="entry name" value="C2H2-TYPE DOMAIN-CONTAINING PROTEIN-RELATED"/>
    <property type="match status" value="1"/>
</dbReference>
<keyword evidence="3" id="KW-1185">Reference proteome</keyword>
<reference evidence="2 3" key="1">
    <citation type="submission" date="2024-02" db="EMBL/GenBank/DDBJ databases">
        <title>De novo assembly and annotation of 12 fungi associated with fruit tree decline syndrome in Ontario, Canada.</title>
        <authorList>
            <person name="Sulman M."/>
            <person name="Ellouze W."/>
            <person name="Ilyukhin E."/>
        </authorList>
    </citation>
    <scope>NUCLEOTIDE SEQUENCE [LARGE SCALE GENOMIC DNA]</scope>
    <source>
        <strain evidence="2 3">M11/M66-122</strain>
    </source>
</reference>
<accession>A0AAN9UFX8</accession>
<feature type="compositionally biased region" description="Low complexity" evidence="1">
    <location>
        <begin position="37"/>
        <end position="46"/>
    </location>
</feature>
<sequence length="717" mass="79277">MESEQDVPNNNLRHDSPQGLRRMSSLFKRIMRKEDASANSNKSNKSTRVEQLQRDLQNEAEYTDSDLKNNSPPWLRRDSGISGSSMTDGRRGSGSSRASCSTVFSRERYSYGSTATNSTWARRSSCLSYAASTVRAPCSGASSIAVDNPAVNENTLCDSDAGRGGPQDTSELEDHQPAPCPWLCSDPVCAHTSPDPFPGGPERSLEDLPTTRKALQDLAHGDLPPRPRRPSSSAEVGHPQPYLRVAPPMHEPLRDTSSFWTASSRSTHVTEYDSATASEYEDDLLEEPHVLAPLTGLLLEKLLGVFYNDDISRSSASYTSHGTPESPSTQSSQGRQSGETSSSHDDHHHHRVRHRGGAMGRHNHDEANDSEGEEEGGEDRPPKRIRKMPSDMTNQQLLACPFCKWKPLTYQRCYKYVLKDISRVKQHLRRSHRRPPYCPKCWQVFGDENGRDVHIRAESCLALDAAGTPASASALEGITSAQQEQLERRVDKKLSRADQWYSMYAVLFPDCPRPESPYVESDLSAELLSFQQFMGTVGLGIVEQTARDHVTPALRPQQDQLVEFSQILFQHAIPRILQHYEATRPNAAATTTIATTADSSSADSGYGSMRSGIGGGDSGGGGRVSRESERPREIDRRHVLRPQGQRSIHPVHHEAMPPSSFMFGAAATGNTDSRYQMFEGFPPGDVFSPGLPGDELVDFDMGNMHLGNMHDIWPLRN</sequence>
<feature type="region of interest" description="Disordered" evidence="1">
    <location>
        <begin position="218"/>
        <end position="250"/>
    </location>
</feature>
<dbReference type="AlphaFoldDB" id="A0AAN9UFX8"/>
<organism evidence="2 3">
    <name type="scientific">Diatrype stigma</name>
    <dbReference type="NCBI Taxonomy" id="117547"/>
    <lineage>
        <taxon>Eukaryota</taxon>
        <taxon>Fungi</taxon>
        <taxon>Dikarya</taxon>
        <taxon>Ascomycota</taxon>
        <taxon>Pezizomycotina</taxon>
        <taxon>Sordariomycetes</taxon>
        <taxon>Xylariomycetidae</taxon>
        <taxon>Xylariales</taxon>
        <taxon>Diatrypaceae</taxon>
        <taxon>Diatrype</taxon>
    </lineage>
</organism>
<feature type="compositionally biased region" description="Low complexity" evidence="1">
    <location>
        <begin position="82"/>
        <end position="99"/>
    </location>
</feature>
<name>A0AAN9UFX8_9PEZI</name>
<dbReference type="EMBL" id="JAKJXP020000104">
    <property type="protein sequence ID" value="KAK7745750.1"/>
    <property type="molecule type" value="Genomic_DNA"/>
</dbReference>
<feature type="compositionally biased region" description="Basic and acidic residues" evidence="1">
    <location>
        <begin position="624"/>
        <end position="637"/>
    </location>
</feature>
<feature type="compositionally biased region" description="Basic residues" evidence="1">
    <location>
        <begin position="347"/>
        <end position="356"/>
    </location>
</feature>
<feature type="region of interest" description="Disordered" evidence="1">
    <location>
        <begin position="1"/>
        <end position="99"/>
    </location>
</feature>
<evidence type="ECO:0000256" key="1">
    <source>
        <dbReference type="SAM" id="MobiDB-lite"/>
    </source>
</evidence>
<feature type="compositionally biased region" description="Low complexity" evidence="1">
    <location>
        <begin position="595"/>
        <end position="611"/>
    </location>
</feature>
<dbReference type="Proteomes" id="UP001320420">
    <property type="component" value="Unassembled WGS sequence"/>
</dbReference>
<feature type="compositionally biased region" description="Polar residues" evidence="1">
    <location>
        <begin position="1"/>
        <end position="11"/>
    </location>
</feature>
<comment type="caution">
    <text evidence="2">The sequence shown here is derived from an EMBL/GenBank/DDBJ whole genome shotgun (WGS) entry which is preliminary data.</text>
</comment>
<dbReference type="PANTHER" id="PTHR38166:SF1">
    <property type="entry name" value="C2H2-TYPE DOMAIN-CONTAINING PROTEIN"/>
    <property type="match status" value="1"/>
</dbReference>
<feature type="compositionally biased region" description="Acidic residues" evidence="1">
    <location>
        <begin position="368"/>
        <end position="377"/>
    </location>
</feature>
<protein>
    <submittedName>
        <fullName evidence="2">Uncharacterized protein</fullName>
    </submittedName>
</protein>